<dbReference type="InterPro" id="IPR011992">
    <property type="entry name" value="EF-hand-dom_pair"/>
</dbReference>
<comment type="subcellular location">
    <subcellularLocation>
        <location evidence="1">Mitochondrion inner membrane</location>
    </subcellularLocation>
</comment>
<dbReference type="AlphaFoldDB" id="A0A8S3H5S0"/>
<dbReference type="PANTHER" id="PTHR12294:SF13">
    <property type="entry name" value="MITOCHONDRIAL CALCIUM UPTAKE 3, ISOFORM D"/>
    <property type="match status" value="1"/>
</dbReference>
<dbReference type="InterPro" id="IPR039800">
    <property type="entry name" value="MICU1/2/3"/>
</dbReference>
<evidence type="ECO:0000256" key="1">
    <source>
        <dbReference type="ARBA" id="ARBA00004273"/>
    </source>
</evidence>
<dbReference type="GO" id="GO:0005509">
    <property type="term" value="F:calcium ion binding"/>
    <property type="evidence" value="ECO:0007669"/>
    <property type="project" value="InterPro"/>
</dbReference>
<dbReference type="GO" id="GO:0036444">
    <property type="term" value="P:calcium import into the mitochondrion"/>
    <property type="evidence" value="ECO:0007669"/>
    <property type="project" value="TreeGrafter"/>
</dbReference>
<evidence type="ECO:0000256" key="2">
    <source>
        <dbReference type="ARBA" id="ARBA00022737"/>
    </source>
</evidence>
<dbReference type="GO" id="GO:1990246">
    <property type="term" value="C:uniplex complex"/>
    <property type="evidence" value="ECO:0007669"/>
    <property type="project" value="TreeGrafter"/>
</dbReference>
<accession>A0A8S3H5S0</accession>
<sequence length="70" mass="8286">MVGSILYNTPPKHRGSKRFFRDLEDAGLISFSEYLFLWVILTKPYAQFEIAFAMFDTDGKIELIEYRLFQ</sequence>
<proteinExistence type="predicted"/>
<evidence type="ECO:0000313" key="4">
    <source>
        <dbReference type="EMBL" id="CAF5176092.1"/>
    </source>
</evidence>
<reference evidence="4" key="1">
    <citation type="submission" date="2021-02" db="EMBL/GenBank/DDBJ databases">
        <authorList>
            <person name="Nowell W R."/>
        </authorList>
    </citation>
    <scope>NUCLEOTIDE SEQUENCE</scope>
</reference>
<dbReference type="EMBL" id="CAJOBI010315441">
    <property type="protein sequence ID" value="CAF5176092.1"/>
    <property type="molecule type" value="Genomic_DNA"/>
</dbReference>
<evidence type="ECO:0000313" key="5">
    <source>
        <dbReference type="Proteomes" id="UP000676336"/>
    </source>
</evidence>
<keyword evidence="2" id="KW-0677">Repeat</keyword>
<evidence type="ECO:0000256" key="3">
    <source>
        <dbReference type="ARBA" id="ARBA00023136"/>
    </source>
</evidence>
<dbReference type="PANTHER" id="PTHR12294">
    <property type="entry name" value="EF HAND DOMAIN FAMILY A1,A2-RELATED"/>
    <property type="match status" value="1"/>
</dbReference>
<organism evidence="4 5">
    <name type="scientific">Rotaria magnacalcarata</name>
    <dbReference type="NCBI Taxonomy" id="392030"/>
    <lineage>
        <taxon>Eukaryota</taxon>
        <taxon>Metazoa</taxon>
        <taxon>Spiralia</taxon>
        <taxon>Gnathifera</taxon>
        <taxon>Rotifera</taxon>
        <taxon>Eurotatoria</taxon>
        <taxon>Bdelloidea</taxon>
        <taxon>Philodinida</taxon>
        <taxon>Philodinidae</taxon>
        <taxon>Rotaria</taxon>
    </lineage>
</organism>
<dbReference type="Proteomes" id="UP000676336">
    <property type="component" value="Unassembled WGS sequence"/>
</dbReference>
<keyword evidence="3" id="KW-0472">Membrane</keyword>
<dbReference type="SUPFAM" id="SSF47473">
    <property type="entry name" value="EF-hand"/>
    <property type="match status" value="1"/>
</dbReference>
<protein>
    <submittedName>
        <fullName evidence="4">Uncharacterized protein</fullName>
    </submittedName>
</protein>
<comment type="caution">
    <text evidence="4">The sequence shown here is derived from an EMBL/GenBank/DDBJ whole genome shotgun (WGS) entry which is preliminary data.</text>
</comment>
<name>A0A8S3H5S0_9BILA</name>
<dbReference type="GO" id="GO:0051560">
    <property type="term" value="P:mitochondrial calcium ion homeostasis"/>
    <property type="evidence" value="ECO:0007669"/>
    <property type="project" value="TreeGrafter"/>
</dbReference>
<gene>
    <name evidence="4" type="ORF">SMN809_LOCUS67473</name>
</gene>